<dbReference type="EMBL" id="LKEA01000122">
    <property type="protein sequence ID" value="ROV86874.1"/>
    <property type="molecule type" value="Genomic_DNA"/>
</dbReference>
<keyword evidence="2" id="KW-1185">Reference proteome</keyword>
<dbReference type="AlphaFoldDB" id="A0A423V7U5"/>
<dbReference type="OrthoDB" id="5215882at2759"/>
<evidence type="ECO:0000313" key="1">
    <source>
        <dbReference type="EMBL" id="ROV86874.1"/>
    </source>
</evidence>
<proteinExistence type="predicted"/>
<organism evidence="1 2">
    <name type="scientific">Cytospora schulzeri</name>
    <dbReference type="NCBI Taxonomy" id="448051"/>
    <lineage>
        <taxon>Eukaryota</taxon>
        <taxon>Fungi</taxon>
        <taxon>Dikarya</taxon>
        <taxon>Ascomycota</taxon>
        <taxon>Pezizomycotina</taxon>
        <taxon>Sordariomycetes</taxon>
        <taxon>Sordariomycetidae</taxon>
        <taxon>Diaporthales</taxon>
        <taxon>Cytosporaceae</taxon>
        <taxon>Cytospora</taxon>
    </lineage>
</organism>
<name>A0A423V7U5_9PEZI</name>
<accession>A0A423V7U5</accession>
<dbReference type="Proteomes" id="UP000283895">
    <property type="component" value="Unassembled WGS sequence"/>
</dbReference>
<sequence>MTARTTADIDISVPNGQVGYGTLLDIFNKGPFIQYKDNRYFYVHSSGNFVEVDGIIAGWQNFPKLTEAKIIKAGPQMQLNFLEPAGLLRLKLASWASPTRRTGPKRNGDMSDTTSIRDLLIDNNRRVSLKGLDGDAAVGLKAWVKEFRDLNKWQLLDPSYKG</sequence>
<comment type="caution">
    <text evidence="1">The sequence shown here is derived from an EMBL/GenBank/DDBJ whole genome shotgun (WGS) entry which is preliminary data.</text>
</comment>
<evidence type="ECO:0000313" key="2">
    <source>
        <dbReference type="Proteomes" id="UP000283895"/>
    </source>
</evidence>
<reference evidence="1 2" key="1">
    <citation type="submission" date="2015-09" db="EMBL/GenBank/DDBJ databases">
        <title>Host preference determinants of Valsa canker pathogens revealed by comparative genomics.</title>
        <authorList>
            <person name="Yin Z."/>
            <person name="Huang L."/>
        </authorList>
    </citation>
    <scope>NUCLEOTIDE SEQUENCE [LARGE SCALE GENOMIC DNA]</scope>
    <source>
        <strain evidence="1 2">03-1</strain>
    </source>
</reference>
<protein>
    <submittedName>
        <fullName evidence="1">Uncharacterized protein</fullName>
    </submittedName>
</protein>
<gene>
    <name evidence="1" type="ORF">VMCG_10807</name>
</gene>